<keyword evidence="1" id="KW-1133">Transmembrane helix</keyword>
<gene>
    <name evidence="2" type="ORF">EM808_15335</name>
</gene>
<dbReference type="AlphaFoldDB" id="A0A3S2UW80"/>
<dbReference type="EMBL" id="RZTZ01000005">
    <property type="protein sequence ID" value="RVT61614.1"/>
    <property type="molecule type" value="Genomic_DNA"/>
</dbReference>
<keyword evidence="1" id="KW-0472">Membrane</keyword>
<keyword evidence="1" id="KW-0812">Transmembrane</keyword>
<dbReference type="Proteomes" id="UP000288024">
    <property type="component" value="Unassembled WGS sequence"/>
</dbReference>
<name>A0A3S2UW80_9BACI</name>
<keyword evidence="3" id="KW-1185">Reference proteome</keyword>
<sequence>MYSTIFITVISLYILLSIVMLPFQYRFLVALKQEEAKFKAKGKTQGDMYDEMNAGEQALHSNIQGSALFFLANIMASIVYKLKHPKTSV</sequence>
<dbReference type="GeneID" id="87616757"/>
<evidence type="ECO:0000313" key="2">
    <source>
        <dbReference type="EMBL" id="RVT61614.1"/>
    </source>
</evidence>
<evidence type="ECO:0000313" key="3">
    <source>
        <dbReference type="Proteomes" id="UP000288024"/>
    </source>
</evidence>
<dbReference type="InterPro" id="IPR025032">
    <property type="entry name" value="DUF3949"/>
</dbReference>
<organism evidence="2 3">
    <name type="scientific">Niallia taxi</name>
    <dbReference type="NCBI Taxonomy" id="2499688"/>
    <lineage>
        <taxon>Bacteria</taxon>
        <taxon>Bacillati</taxon>
        <taxon>Bacillota</taxon>
        <taxon>Bacilli</taxon>
        <taxon>Bacillales</taxon>
        <taxon>Bacillaceae</taxon>
        <taxon>Niallia</taxon>
    </lineage>
</organism>
<proteinExistence type="predicted"/>
<dbReference type="RefSeq" id="WP_127739071.1">
    <property type="nucleotide sequence ID" value="NZ_CAJCKN010000008.1"/>
</dbReference>
<feature type="transmembrane region" description="Helical" evidence="1">
    <location>
        <begin position="6"/>
        <end position="29"/>
    </location>
</feature>
<reference evidence="2 3" key="1">
    <citation type="submission" date="2019-01" db="EMBL/GenBank/DDBJ databases">
        <title>Bacillus sp. M5HDSG1-1, whole genome shotgun sequence.</title>
        <authorList>
            <person name="Tuo L."/>
        </authorList>
    </citation>
    <scope>NUCLEOTIDE SEQUENCE [LARGE SCALE GENOMIC DNA]</scope>
    <source>
        <strain evidence="2 3">M5HDSG1-1</strain>
    </source>
</reference>
<dbReference type="Pfam" id="PF13133">
    <property type="entry name" value="DUF3949"/>
    <property type="match status" value="1"/>
</dbReference>
<accession>A0A3S2UW80</accession>
<comment type="caution">
    <text evidence="2">The sequence shown here is derived from an EMBL/GenBank/DDBJ whole genome shotgun (WGS) entry which is preliminary data.</text>
</comment>
<protein>
    <submittedName>
        <fullName evidence="2">DUF3949 domain-containing protein</fullName>
    </submittedName>
</protein>
<evidence type="ECO:0000256" key="1">
    <source>
        <dbReference type="SAM" id="Phobius"/>
    </source>
</evidence>